<evidence type="ECO:0000313" key="2">
    <source>
        <dbReference type="Proteomes" id="UP001476798"/>
    </source>
</evidence>
<sequence length="285" mass="32532">MPPNIKPELHMSDHDYNLLALQEACDEDIIEEIQLVGVTSDPSCKEQKVNWDHTPIKNKSKKKMKLQEPECKEDTANAIICAIGELNTKMDSQTISLKSIEKRIEANTVAIEVNKTAISELQASVNLLKKENTALRISCEDHARYKRCWNLRVTGLPEKDGQNLRESMIGILTMIIPVSVDRLRDTVDSVHRLGKKADAALANNRPRAVIIQFGMRTMRDEVWRKSKDANVCKEMHISFKEDFSKEDTIARAKLWPLVQEARSRGKRVYLKEGFALIDNRRVVPE</sequence>
<name>A0ABV0MWT2_9TELE</name>
<keyword evidence="2" id="KW-1185">Reference proteome</keyword>
<protein>
    <submittedName>
        <fullName evidence="1">Uncharacterized protein</fullName>
    </submittedName>
</protein>
<proteinExistence type="predicted"/>
<dbReference type="Proteomes" id="UP001476798">
    <property type="component" value="Unassembled WGS sequence"/>
</dbReference>
<dbReference type="Gene3D" id="3.30.70.1820">
    <property type="entry name" value="L1 transposable element, RRM domain"/>
    <property type="match status" value="1"/>
</dbReference>
<gene>
    <name evidence="1" type="ORF">GOODEAATRI_031063</name>
</gene>
<evidence type="ECO:0000313" key="1">
    <source>
        <dbReference type="EMBL" id="MEQ2163522.1"/>
    </source>
</evidence>
<organism evidence="1 2">
    <name type="scientific">Goodea atripinnis</name>
    <dbReference type="NCBI Taxonomy" id="208336"/>
    <lineage>
        <taxon>Eukaryota</taxon>
        <taxon>Metazoa</taxon>
        <taxon>Chordata</taxon>
        <taxon>Craniata</taxon>
        <taxon>Vertebrata</taxon>
        <taxon>Euteleostomi</taxon>
        <taxon>Actinopterygii</taxon>
        <taxon>Neopterygii</taxon>
        <taxon>Teleostei</taxon>
        <taxon>Neoteleostei</taxon>
        <taxon>Acanthomorphata</taxon>
        <taxon>Ovalentaria</taxon>
        <taxon>Atherinomorphae</taxon>
        <taxon>Cyprinodontiformes</taxon>
        <taxon>Goodeidae</taxon>
        <taxon>Goodea</taxon>
    </lineage>
</organism>
<dbReference type="EMBL" id="JAHRIO010015124">
    <property type="protein sequence ID" value="MEQ2163522.1"/>
    <property type="molecule type" value="Genomic_DNA"/>
</dbReference>
<dbReference type="PANTHER" id="PTHR11505">
    <property type="entry name" value="L1 TRANSPOSABLE ELEMENT-RELATED"/>
    <property type="match status" value="1"/>
</dbReference>
<dbReference type="InterPro" id="IPR004244">
    <property type="entry name" value="Transposase_22"/>
</dbReference>
<comment type="caution">
    <text evidence="1">The sequence shown here is derived from an EMBL/GenBank/DDBJ whole genome shotgun (WGS) entry which is preliminary data.</text>
</comment>
<accession>A0ABV0MWT2</accession>
<reference evidence="1 2" key="1">
    <citation type="submission" date="2021-06" db="EMBL/GenBank/DDBJ databases">
        <authorList>
            <person name="Palmer J.M."/>
        </authorList>
    </citation>
    <scope>NUCLEOTIDE SEQUENCE [LARGE SCALE GENOMIC DNA]</scope>
    <source>
        <strain evidence="1 2">GA_2019</strain>
        <tissue evidence="1">Muscle</tissue>
    </source>
</reference>